<comment type="subcellular location">
    <subcellularLocation>
        <location evidence="1 8">Cell membrane</location>
        <topology evidence="1 8">Multi-pass membrane protein</topology>
    </subcellularLocation>
</comment>
<evidence type="ECO:0000256" key="2">
    <source>
        <dbReference type="ARBA" id="ARBA00009047"/>
    </source>
</evidence>
<dbReference type="Pfam" id="PF00528">
    <property type="entry name" value="BPD_transp_1"/>
    <property type="match status" value="1"/>
</dbReference>
<keyword evidence="6 8" id="KW-1133">Transmembrane helix</keyword>
<dbReference type="RefSeq" id="WP_189607890.1">
    <property type="nucleotide sequence ID" value="NZ_BMXR01000003.1"/>
</dbReference>
<feature type="transmembrane region" description="Helical" evidence="8">
    <location>
        <begin position="12"/>
        <end position="37"/>
    </location>
</feature>
<comment type="caution">
    <text evidence="10">The sequence shown here is derived from an EMBL/GenBank/DDBJ whole genome shotgun (WGS) entry which is preliminary data.</text>
</comment>
<feature type="domain" description="ABC transmembrane type-1" evidence="9">
    <location>
        <begin position="75"/>
        <end position="268"/>
    </location>
</feature>
<keyword evidence="5 8" id="KW-0812">Transmembrane</keyword>
<dbReference type="InterPro" id="IPR000515">
    <property type="entry name" value="MetI-like"/>
</dbReference>
<feature type="transmembrane region" description="Helical" evidence="8">
    <location>
        <begin position="75"/>
        <end position="99"/>
    </location>
</feature>
<feature type="transmembrane region" description="Helical" evidence="8">
    <location>
        <begin position="111"/>
        <end position="131"/>
    </location>
</feature>
<keyword evidence="4" id="KW-1003">Cell membrane</keyword>
<dbReference type="PANTHER" id="PTHR32243:SF18">
    <property type="entry name" value="INNER MEMBRANE ABC TRANSPORTER PERMEASE PROTEIN YCJP"/>
    <property type="match status" value="1"/>
</dbReference>
<dbReference type="EMBL" id="BMXR01000003">
    <property type="protein sequence ID" value="GGX48651.1"/>
    <property type="molecule type" value="Genomic_DNA"/>
</dbReference>
<evidence type="ECO:0000256" key="4">
    <source>
        <dbReference type="ARBA" id="ARBA00022475"/>
    </source>
</evidence>
<evidence type="ECO:0000313" key="11">
    <source>
        <dbReference type="Proteomes" id="UP000626148"/>
    </source>
</evidence>
<dbReference type="PROSITE" id="PS50928">
    <property type="entry name" value="ABC_TM1"/>
    <property type="match status" value="1"/>
</dbReference>
<proteinExistence type="inferred from homology"/>
<reference evidence="10" key="2">
    <citation type="submission" date="2020-09" db="EMBL/GenBank/DDBJ databases">
        <authorList>
            <person name="Sun Q."/>
            <person name="Kim S."/>
        </authorList>
    </citation>
    <scope>NUCLEOTIDE SEQUENCE</scope>
    <source>
        <strain evidence="10">KCTC 22169</strain>
    </source>
</reference>
<dbReference type="GO" id="GO:0005886">
    <property type="term" value="C:plasma membrane"/>
    <property type="evidence" value="ECO:0007669"/>
    <property type="project" value="UniProtKB-SubCell"/>
</dbReference>
<dbReference type="PANTHER" id="PTHR32243">
    <property type="entry name" value="MALTOSE TRANSPORT SYSTEM PERMEASE-RELATED"/>
    <property type="match status" value="1"/>
</dbReference>
<organism evidence="10 11">
    <name type="scientific">Saccharospirillum salsuginis</name>
    <dbReference type="NCBI Taxonomy" id="418750"/>
    <lineage>
        <taxon>Bacteria</taxon>
        <taxon>Pseudomonadati</taxon>
        <taxon>Pseudomonadota</taxon>
        <taxon>Gammaproteobacteria</taxon>
        <taxon>Oceanospirillales</taxon>
        <taxon>Saccharospirillaceae</taxon>
        <taxon>Saccharospirillum</taxon>
    </lineage>
</organism>
<evidence type="ECO:0000256" key="7">
    <source>
        <dbReference type="ARBA" id="ARBA00023136"/>
    </source>
</evidence>
<evidence type="ECO:0000313" key="10">
    <source>
        <dbReference type="EMBL" id="GGX48651.1"/>
    </source>
</evidence>
<evidence type="ECO:0000256" key="6">
    <source>
        <dbReference type="ARBA" id="ARBA00022989"/>
    </source>
</evidence>
<accession>A0A918K3Z9</accession>
<protein>
    <submittedName>
        <fullName evidence="10">Sugar ABC transporter permease</fullName>
    </submittedName>
</protein>
<evidence type="ECO:0000256" key="1">
    <source>
        <dbReference type="ARBA" id="ARBA00004651"/>
    </source>
</evidence>
<dbReference type="AlphaFoldDB" id="A0A918K3Z9"/>
<evidence type="ECO:0000256" key="5">
    <source>
        <dbReference type="ARBA" id="ARBA00022692"/>
    </source>
</evidence>
<name>A0A918K3Z9_9GAMM</name>
<dbReference type="GO" id="GO:0055085">
    <property type="term" value="P:transmembrane transport"/>
    <property type="evidence" value="ECO:0007669"/>
    <property type="project" value="InterPro"/>
</dbReference>
<dbReference type="SUPFAM" id="SSF161098">
    <property type="entry name" value="MetI-like"/>
    <property type="match status" value="1"/>
</dbReference>
<keyword evidence="3 8" id="KW-0813">Transport</keyword>
<dbReference type="InterPro" id="IPR035906">
    <property type="entry name" value="MetI-like_sf"/>
</dbReference>
<dbReference type="Gene3D" id="1.10.3720.10">
    <property type="entry name" value="MetI-like"/>
    <property type="match status" value="1"/>
</dbReference>
<feature type="transmembrane region" description="Helical" evidence="8">
    <location>
        <begin position="247"/>
        <end position="268"/>
    </location>
</feature>
<keyword evidence="7 8" id="KW-0472">Membrane</keyword>
<dbReference type="InterPro" id="IPR050901">
    <property type="entry name" value="BP-dep_ABC_trans_perm"/>
</dbReference>
<feature type="transmembrane region" description="Helical" evidence="8">
    <location>
        <begin position="191"/>
        <end position="212"/>
    </location>
</feature>
<gene>
    <name evidence="10" type="ORF">GCM10007392_14670</name>
</gene>
<evidence type="ECO:0000259" key="9">
    <source>
        <dbReference type="PROSITE" id="PS50928"/>
    </source>
</evidence>
<dbReference type="Proteomes" id="UP000626148">
    <property type="component" value="Unassembled WGS sequence"/>
</dbReference>
<comment type="similarity">
    <text evidence="2">Belongs to the binding-protein-dependent transport system permease family. MalFG subfamily.</text>
</comment>
<dbReference type="CDD" id="cd06261">
    <property type="entry name" value="TM_PBP2"/>
    <property type="match status" value="1"/>
</dbReference>
<keyword evidence="11" id="KW-1185">Reference proteome</keyword>
<feature type="transmembrane region" description="Helical" evidence="8">
    <location>
        <begin position="143"/>
        <end position="162"/>
    </location>
</feature>
<evidence type="ECO:0000256" key="3">
    <source>
        <dbReference type="ARBA" id="ARBA00022448"/>
    </source>
</evidence>
<sequence length="283" mass="30963">MSFTPAPRWHKLLGRTGLYLAAVVVFVVSVFPFYYAFLTSLRSGQDLFTPSYLPEVFDWSNYVSVLSDTGIARSLFNSFAVATLTVGGCLLVSITASFALARIQFRGKGTLLLTILCFSMFPQVAVLSGMFELIRLFGLYDNLGALILSYLTFSLPFTVWVLTTFMRSLPGDLEEAGIMDGASLWVTITRIYAPLLAPAMITTGLLAFIGAWNEFMFALTFVISPENRTVPVAISMLQGASRFELPWANIMASSVLATLPIIVLVLIFQRRIVSGLTSGAVKG</sequence>
<reference evidence="10" key="1">
    <citation type="journal article" date="2014" name="Int. J. Syst. Evol. Microbiol.">
        <title>Complete genome sequence of Corynebacterium casei LMG S-19264T (=DSM 44701T), isolated from a smear-ripened cheese.</title>
        <authorList>
            <consortium name="US DOE Joint Genome Institute (JGI-PGF)"/>
            <person name="Walter F."/>
            <person name="Albersmeier A."/>
            <person name="Kalinowski J."/>
            <person name="Ruckert C."/>
        </authorList>
    </citation>
    <scope>NUCLEOTIDE SEQUENCE</scope>
    <source>
        <strain evidence="10">KCTC 22169</strain>
    </source>
</reference>
<evidence type="ECO:0000256" key="8">
    <source>
        <dbReference type="RuleBase" id="RU363032"/>
    </source>
</evidence>